<proteinExistence type="predicted"/>
<dbReference type="PANTHER" id="PTHR38590">
    <property type="entry name" value="BLL0828 PROTEIN"/>
    <property type="match status" value="1"/>
</dbReference>
<name>A0AAP2GIF3_9BACT</name>
<organism evidence="2 3">
    <name type="scientific">Chryseosolibacter histidini</name>
    <dbReference type="NCBI Taxonomy" id="2782349"/>
    <lineage>
        <taxon>Bacteria</taxon>
        <taxon>Pseudomonadati</taxon>
        <taxon>Bacteroidota</taxon>
        <taxon>Cytophagia</taxon>
        <taxon>Cytophagales</taxon>
        <taxon>Chryseotaleaceae</taxon>
        <taxon>Chryseosolibacter</taxon>
    </lineage>
</organism>
<dbReference type="AlphaFoldDB" id="A0AAP2GIF3"/>
<gene>
    <name evidence="2" type="ORF">KK083_08950</name>
</gene>
<dbReference type="InterPro" id="IPR007569">
    <property type="entry name" value="DUF559"/>
</dbReference>
<dbReference type="Proteomes" id="UP001319200">
    <property type="component" value="Unassembled WGS sequence"/>
</dbReference>
<reference evidence="2 3" key="1">
    <citation type="submission" date="2021-05" db="EMBL/GenBank/DDBJ databases">
        <title>A Polyphasic approach of four new species of the genus Ohtaekwangia: Ohtaekwangia histidinii sp. nov., Ohtaekwangia cretensis sp. nov., Ohtaekwangia indiensis sp. nov., Ohtaekwangia reichenbachii sp. nov. from diverse environment.</title>
        <authorList>
            <person name="Octaviana S."/>
        </authorList>
    </citation>
    <scope>NUCLEOTIDE SEQUENCE [LARGE SCALE GENOMIC DNA]</scope>
    <source>
        <strain evidence="2 3">PWU4</strain>
    </source>
</reference>
<evidence type="ECO:0000313" key="2">
    <source>
        <dbReference type="EMBL" id="MBT1696999.1"/>
    </source>
</evidence>
<dbReference type="Pfam" id="PF04480">
    <property type="entry name" value="DUF559"/>
    <property type="match status" value="1"/>
</dbReference>
<dbReference type="SUPFAM" id="SSF52980">
    <property type="entry name" value="Restriction endonuclease-like"/>
    <property type="match status" value="1"/>
</dbReference>
<dbReference type="InterPro" id="IPR047216">
    <property type="entry name" value="Endonuclease_DUF559_bact"/>
</dbReference>
<evidence type="ECO:0000313" key="3">
    <source>
        <dbReference type="Proteomes" id="UP001319200"/>
    </source>
</evidence>
<keyword evidence="3" id="KW-1185">Reference proteome</keyword>
<protein>
    <submittedName>
        <fullName evidence="2">DUF559 domain-containing protein</fullName>
    </submittedName>
</protein>
<dbReference type="CDD" id="cd01038">
    <property type="entry name" value="Endonuclease_DUF559"/>
    <property type="match status" value="1"/>
</dbReference>
<dbReference type="EMBL" id="JAHESF010000007">
    <property type="protein sequence ID" value="MBT1696999.1"/>
    <property type="molecule type" value="Genomic_DNA"/>
</dbReference>
<feature type="domain" description="DUF559" evidence="1">
    <location>
        <begin position="16"/>
        <end position="120"/>
    </location>
</feature>
<dbReference type="Gene3D" id="3.40.960.10">
    <property type="entry name" value="VSR Endonuclease"/>
    <property type="match status" value="1"/>
</dbReference>
<dbReference type="InterPro" id="IPR011335">
    <property type="entry name" value="Restrct_endonuc-II-like"/>
</dbReference>
<accession>A0AAP2GIF3</accession>
<dbReference type="RefSeq" id="WP_254162643.1">
    <property type="nucleotide sequence ID" value="NZ_JAHESF010000007.1"/>
</dbReference>
<dbReference type="PANTHER" id="PTHR38590:SF1">
    <property type="entry name" value="BLL0828 PROTEIN"/>
    <property type="match status" value="1"/>
</dbReference>
<comment type="caution">
    <text evidence="2">The sequence shown here is derived from an EMBL/GenBank/DDBJ whole genome shotgun (WGS) entry which is preliminary data.</text>
</comment>
<evidence type="ECO:0000259" key="1">
    <source>
        <dbReference type="Pfam" id="PF04480"/>
    </source>
</evidence>
<sequence>MSDNLHQGANPRLFGYARVNRQISTEAEAILWQCLRNRKLKGCKFRRQHPIADYIADFYCFERGLVIEVDGEYHMDKEQMAYDEQRTNRLNELKIKVIRFTNREVMEKLDFVLKEIKRHLVDAPHPRPFS</sequence>